<evidence type="ECO:0000313" key="8">
    <source>
        <dbReference type="EMBL" id="MDY7230644.1"/>
    </source>
</evidence>
<comment type="subcellular location">
    <subcellularLocation>
        <location evidence="1">Cell membrane</location>
        <topology evidence="1">Multi-pass membrane protein</topology>
    </subcellularLocation>
</comment>
<dbReference type="PANTHER" id="PTHR42920">
    <property type="entry name" value="OS03G0707200 PROTEIN-RELATED"/>
    <property type="match status" value="1"/>
</dbReference>
<evidence type="ECO:0000256" key="6">
    <source>
        <dbReference type="SAM" id="Phobius"/>
    </source>
</evidence>
<dbReference type="InterPro" id="IPR051258">
    <property type="entry name" value="Diverse_Substrate_Transporter"/>
</dbReference>
<evidence type="ECO:0000256" key="2">
    <source>
        <dbReference type="ARBA" id="ARBA00022475"/>
    </source>
</evidence>
<feature type="transmembrane region" description="Helical" evidence="6">
    <location>
        <begin position="78"/>
        <end position="100"/>
    </location>
</feature>
<protein>
    <submittedName>
        <fullName evidence="8">DMT family transporter</fullName>
    </submittedName>
</protein>
<sequence>MSASPSERPPSPSAFSLSDLALLTVVVIWGTNYTVVKEALDTVPALAFMSLRFGLAAAAMGVLLLWLEGWKPLPRATLLRLMGLGLVGNTLYQLCFMLGLSHTTAANSGMLAAVTPVLVTVLGGVLGLDRLTRPVLMALVLAVPGMLLVVGARGPELSAETRLGDLLILGGSACWAIYTVGIRAMGTELSAMRITAMAMLTGAPGVVLVGLPEVLRLEPARIGVGAWAGLVYSALIPLVLSYFVWSRSVQKVGSSRTSLYNAGIPVVAALTAWGIRGERPTALQAAGAALILSGVLVSRRR</sequence>
<proteinExistence type="predicted"/>
<dbReference type="InterPro" id="IPR000620">
    <property type="entry name" value="EamA_dom"/>
</dbReference>
<evidence type="ECO:0000256" key="5">
    <source>
        <dbReference type="ARBA" id="ARBA00023136"/>
    </source>
</evidence>
<comment type="caution">
    <text evidence="8">The sequence shown here is derived from an EMBL/GenBank/DDBJ whole genome shotgun (WGS) entry which is preliminary data.</text>
</comment>
<dbReference type="Pfam" id="PF00892">
    <property type="entry name" value="EamA"/>
    <property type="match status" value="2"/>
</dbReference>
<keyword evidence="2" id="KW-1003">Cell membrane</keyword>
<keyword evidence="9" id="KW-1185">Reference proteome</keyword>
<feature type="transmembrane region" description="Helical" evidence="6">
    <location>
        <begin position="43"/>
        <end position="66"/>
    </location>
</feature>
<evidence type="ECO:0000256" key="1">
    <source>
        <dbReference type="ARBA" id="ARBA00004651"/>
    </source>
</evidence>
<keyword evidence="5 6" id="KW-0472">Membrane</keyword>
<dbReference type="InterPro" id="IPR037185">
    <property type="entry name" value="EmrE-like"/>
</dbReference>
<accession>A0ABU5HAZ6</accession>
<dbReference type="RefSeq" id="WP_321549370.1">
    <property type="nucleotide sequence ID" value="NZ_JAXIVS010000012.1"/>
</dbReference>
<evidence type="ECO:0000256" key="3">
    <source>
        <dbReference type="ARBA" id="ARBA00022692"/>
    </source>
</evidence>
<evidence type="ECO:0000313" key="9">
    <source>
        <dbReference type="Proteomes" id="UP001291309"/>
    </source>
</evidence>
<feature type="transmembrane region" description="Helical" evidence="6">
    <location>
        <begin position="106"/>
        <end position="128"/>
    </location>
</feature>
<evidence type="ECO:0000256" key="4">
    <source>
        <dbReference type="ARBA" id="ARBA00022989"/>
    </source>
</evidence>
<feature type="domain" description="EamA" evidence="7">
    <location>
        <begin position="19"/>
        <end position="150"/>
    </location>
</feature>
<name>A0ABU5HAZ6_9BACT</name>
<dbReference type="PANTHER" id="PTHR42920:SF11">
    <property type="entry name" value="INNER MEMBRANE PROTEIN YTFF"/>
    <property type="match status" value="1"/>
</dbReference>
<feature type="transmembrane region" description="Helical" evidence="6">
    <location>
        <begin position="194"/>
        <end position="212"/>
    </location>
</feature>
<reference evidence="8 9" key="1">
    <citation type="submission" date="2023-12" db="EMBL/GenBank/DDBJ databases">
        <title>the genome sequence of Hyalangium sp. s54d21.</title>
        <authorList>
            <person name="Zhang X."/>
        </authorList>
    </citation>
    <scope>NUCLEOTIDE SEQUENCE [LARGE SCALE GENOMIC DNA]</scope>
    <source>
        <strain evidence="9">s54d21</strain>
    </source>
</reference>
<keyword evidence="3 6" id="KW-0812">Transmembrane</keyword>
<dbReference type="EMBL" id="JAXIVS010000012">
    <property type="protein sequence ID" value="MDY7230644.1"/>
    <property type="molecule type" value="Genomic_DNA"/>
</dbReference>
<feature type="domain" description="EamA" evidence="7">
    <location>
        <begin position="163"/>
        <end position="298"/>
    </location>
</feature>
<feature type="transmembrane region" description="Helical" evidence="6">
    <location>
        <begin position="224"/>
        <end position="245"/>
    </location>
</feature>
<dbReference type="Proteomes" id="UP001291309">
    <property type="component" value="Unassembled WGS sequence"/>
</dbReference>
<dbReference type="Gene3D" id="1.10.3730.20">
    <property type="match status" value="1"/>
</dbReference>
<evidence type="ECO:0000259" key="7">
    <source>
        <dbReference type="Pfam" id="PF00892"/>
    </source>
</evidence>
<feature type="transmembrane region" description="Helical" evidence="6">
    <location>
        <begin position="135"/>
        <end position="154"/>
    </location>
</feature>
<feature type="transmembrane region" description="Helical" evidence="6">
    <location>
        <begin position="257"/>
        <end position="275"/>
    </location>
</feature>
<feature type="transmembrane region" description="Helical" evidence="6">
    <location>
        <begin position="12"/>
        <end position="31"/>
    </location>
</feature>
<feature type="transmembrane region" description="Helical" evidence="6">
    <location>
        <begin position="166"/>
        <end position="182"/>
    </location>
</feature>
<feature type="transmembrane region" description="Helical" evidence="6">
    <location>
        <begin position="281"/>
        <end position="298"/>
    </location>
</feature>
<dbReference type="SUPFAM" id="SSF103481">
    <property type="entry name" value="Multidrug resistance efflux transporter EmrE"/>
    <property type="match status" value="2"/>
</dbReference>
<keyword evidence="4 6" id="KW-1133">Transmembrane helix</keyword>
<organism evidence="8 9">
    <name type="scientific">Hyalangium rubrum</name>
    <dbReference type="NCBI Taxonomy" id="3103134"/>
    <lineage>
        <taxon>Bacteria</taxon>
        <taxon>Pseudomonadati</taxon>
        <taxon>Myxococcota</taxon>
        <taxon>Myxococcia</taxon>
        <taxon>Myxococcales</taxon>
        <taxon>Cystobacterineae</taxon>
        <taxon>Archangiaceae</taxon>
        <taxon>Hyalangium</taxon>
    </lineage>
</organism>
<gene>
    <name evidence="8" type="ORF">SYV04_29885</name>
</gene>